<organism evidence="1 2">
    <name type="scientific">Niastella koreensis (strain DSM 17620 / KACC 11465 / NBRC 106392 / GR20-10)</name>
    <dbReference type="NCBI Taxonomy" id="700598"/>
    <lineage>
        <taxon>Bacteria</taxon>
        <taxon>Pseudomonadati</taxon>
        <taxon>Bacteroidota</taxon>
        <taxon>Chitinophagia</taxon>
        <taxon>Chitinophagales</taxon>
        <taxon>Chitinophagaceae</taxon>
        <taxon>Niastella</taxon>
    </lineage>
</organism>
<dbReference type="EMBL" id="CP003178">
    <property type="protein sequence ID" value="AEV99036.1"/>
    <property type="molecule type" value="Genomic_DNA"/>
</dbReference>
<protein>
    <submittedName>
        <fullName evidence="1">Uncharacterized protein</fullName>
    </submittedName>
</protein>
<gene>
    <name evidence="1" type="ordered locus">Niako_2697</name>
</gene>
<evidence type="ECO:0000313" key="2">
    <source>
        <dbReference type="Proteomes" id="UP000005438"/>
    </source>
</evidence>
<dbReference type="OrthoDB" id="681049at2"/>
<accession>G8T715</accession>
<dbReference type="AlphaFoldDB" id="G8T715"/>
<reference evidence="1 2" key="1">
    <citation type="submission" date="2011-12" db="EMBL/GenBank/DDBJ databases">
        <title>The complete genome of Niastella koreensis GR20-10.</title>
        <authorList>
            <consortium name="US DOE Joint Genome Institute (JGI-PGF)"/>
            <person name="Lucas S."/>
            <person name="Han J."/>
            <person name="Lapidus A."/>
            <person name="Bruce D."/>
            <person name="Goodwin L."/>
            <person name="Pitluck S."/>
            <person name="Peters L."/>
            <person name="Kyrpides N."/>
            <person name="Mavromatis K."/>
            <person name="Ivanova N."/>
            <person name="Mikhailova N."/>
            <person name="Davenport K."/>
            <person name="Saunders E."/>
            <person name="Detter J.C."/>
            <person name="Tapia R."/>
            <person name="Han C."/>
            <person name="Land M."/>
            <person name="Hauser L."/>
            <person name="Markowitz V."/>
            <person name="Cheng J.-F."/>
            <person name="Hugenholtz P."/>
            <person name="Woyke T."/>
            <person name="Wu D."/>
            <person name="Tindall B."/>
            <person name="Pomrenke H."/>
            <person name="Brambilla E."/>
            <person name="Klenk H.-P."/>
            <person name="Eisen J.A."/>
        </authorList>
    </citation>
    <scope>NUCLEOTIDE SEQUENCE [LARGE SCALE GENOMIC DNA]</scope>
    <source>
        <strain evidence="2">DSM 17620 / KACC 11465 / NBRC 106392 / GR20-10</strain>
    </source>
</reference>
<sequence>MKNIILILMYSIMIMHWSCMSVESNADTDKGANIIIDGQLNANDYKKYLFFSLNDVGKIGWMPLEQMELKPEWQVNEDRDNDTDQKVHWALHSDKPILTESALLGSGVLINPGDSIHVVLDKDGYHYTGKGAEALQLQHEILRALKKIKKQQPTKDFFIINSLKDYLNWKSYLDTCEEVSMAILESYKEKVSPFIYDWVKVHTIDRVEEQRAETFLNFNSILMKNSTSGLTQGDMKAICDSTLNGSLAKWLRSKEDYDGMVTYFYQYNRIQVLKKFNFDYGNDSLGVREKRNLFQYDAVKQNFAGQLRERLLQYIVARDIILKLGFETPVTDSILKDYYKQPGFPEYKQWVHHYEDSMRVRSKK</sequence>
<dbReference type="STRING" id="700598.Niako_2697"/>
<name>G8T715_NIAKG</name>
<dbReference type="RefSeq" id="WP_014218950.1">
    <property type="nucleotide sequence ID" value="NC_016609.1"/>
</dbReference>
<dbReference type="KEGG" id="nko:Niako_2697"/>
<evidence type="ECO:0000313" key="1">
    <source>
        <dbReference type="EMBL" id="AEV99036.1"/>
    </source>
</evidence>
<proteinExistence type="predicted"/>
<dbReference type="eggNOG" id="COG1225">
    <property type="taxonomic scope" value="Bacteria"/>
</dbReference>
<dbReference type="Proteomes" id="UP000005438">
    <property type="component" value="Chromosome"/>
</dbReference>
<dbReference type="HOGENOM" id="CLU_760381_0_0_10"/>